<feature type="binding site" evidence="2">
    <location>
        <position position="178"/>
    </location>
    <ligand>
        <name>3'-phosphoadenylyl sulfate</name>
        <dbReference type="ChEBI" id="CHEBI:58339"/>
    </ligand>
</feature>
<keyword evidence="1" id="KW-0808">Transferase</keyword>
<dbReference type="EMBL" id="BNCP01000023">
    <property type="protein sequence ID" value="GIL82325.1"/>
    <property type="molecule type" value="Genomic_DNA"/>
</dbReference>
<comment type="caution">
    <text evidence="4">The sequence shown here is derived from an EMBL/GenBank/DDBJ whole genome shotgun (WGS) entry which is preliminary data.</text>
</comment>
<evidence type="ECO:0000256" key="3">
    <source>
        <dbReference type="SAM" id="MobiDB-lite"/>
    </source>
</evidence>
<evidence type="ECO:0008006" key="6">
    <source>
        <dbReference type="Google" id="ProtNLM"/>
    </source>
</evidence>
<gene>
    <name evidence="4" type="ORF">Vretifemale_11190</name>
</gene>
<dbReference type="PANTHER" id="PTHR10605:SF56">
    <property type="entry name" value="BIFUNCTIONAL HEPARAN SULFATE N-DEACETYLASE_N-SULFOTRANSFERASE"/>
    <property type="match status" value="1"/>
</dbReference>
<keyword evidence="5" id="KW-1185">Reference proteome</keyword>
<reference evidence="4" key="1">
    <citation type="journal article" date="2021" name="Proc. Natl. Acad. Sci. U.S.A.">
        <title>Three genomes in the algal genus Volvox reveal the fate of a haploid sex-determining region after a transition to homothallism.</title>
        <authorList>
            <person name="Yamamoto K."/>
            <person name="Hamaji T."/>
            <person name="Kawai-Toyooka H."/>
            <person name="Matsuzaki R."/>
            <person name="Takahashi F."/>
            <person name="Nishimura Y."/>
            <person name="Kawachi M."/>
            <person name="Noguchi H."/>
            <person name="Minakuchi Y."/>
            <person name="Umen J.G."/>
            <person name="Toyoda A."/>
            <person name="Nozaki H."/>
        </authorList>
    </citation>
    <scope>NUCLEOTIDE SEQUENCE</scope>
    <source>
        <strain evidence="4">NIES-3786</strain>
    </source>
</reference>
<evidence type="ECO:0000313" key="4">
    <source>
        <dbReference type="EMBL" id="GIL82325.1"/>
    </source>
</evidence>
<evidence type="ECO:0000256" key="1">
    <source>
        <dbReference type="ARBA" id="ARBA00022679"/>
    </source>
</evidence>
<dbReference type="AlphaFoldDB" id="A0A8J4CG60"/>
<feature type="non-terminal residue" evidence="4">
    <location>
        <position position="395"/>
    </location>
</feature>
<organism evidence="4 5">
    <name type="scientific">Volvox reticuliferus</name>
    <dbReference type="NCBI Taxonomy" id="1737510"/>
    <lineage>
        <taxon>Eukaryota</taxon>
        <taxon>Viridiplantae</taxon>
        <taxon>Chlorophyta</taxon>
        <taxon>core chlorophytes</taxon>
        <taxon>Chlorophyceae</taxon>
        <taxon>CS clade</taxon>
        <taxon>Chlamydomonadales</taxon>
        <taxon>Volvocaceae</taxon>
        <taxon>Volvox</taxon>
    </lineage>
</organism>
<evidence type="ECO:0000256" key="2">
    <source>
        <dbReference type="PIRSR" id="PIRSR637359-2"/>
    </source>
</evidence>
<dbReference type="PANTHER" id="PTHR10605">
    <property type="entry name" value="HEPARAN SULFATE SULFOTRANSFERASE"/>
    <property type="match status" value="1"/>
</dbReference>
<dbReference type="SUPFAM" id="SSF52540">
    <property type="entry name" value="P-loop containing nucleoside triphosphate hydrolases"/>
    <property type="match status" value="1"/>
</dbReference>
<dbReference type="Gene3D" id="3.40.50.300">
    <property type="entry name" value="P-loop containing nucleotide triphosphate hydrolases"/>
    <property type="match status" value="1"/>
</dbReference>
<feature type="region of interest" description="Disordered" evidence="3">
    <location>
        <begin position="80"/>
        <end position="104"/>
    </location>
</feature>
<dbReference type="InterPro" id="IPR037359">
    <property type="entry name" value="NST/OST"/>
</dbReference>
<proteinExistence type="predicted"/>
<accession>A0A8J4CG60</accession>
<sequence>HITRKLTGIMKLSKYKCRGAFIATVLAAALRLGLSVFIKEEVFMPNQPDAVPTLLIIGTAKGGTTDLFEQLTAGIVNLDPSRPDPPFPQKPSKEPGLLSRGGVDASEMLPKRPQYIEYLRLLSHPCSEATKGSFHECMATNATKQYTLDATPTYFFSAVAPQYLRQFSSLSKIIMMIRDPVERAEVLYRHFVLAEGQWPDQSIDDLATDFFKAIHTEEGVVPALQRAASCSYGDVVCLADSWRDISGFTFMDSLENKLFAAGLYRYALAVWRYHYFKPGRVLVVDSHAFFERRVDAMEKVIRFLYGRPMLHSERMLAASGGVWRKVVVTSLPKLTLSPPVRQQLSEFYEQHVMQGLFRMLSDMRDEGAWMFGFDGEPWNECPGFKEFNAARKSKL</sequence>
<evidence type="ECO:0000313" key="5">
    <source>
        <dbReference type="Proteomes" id="UP000747110"/>
    </source>
</evidence>
<dbReference type="InterPro" id="IPR027417">
    <property type="entry name" value="P-loop_NTPase"/>
</dbReference>
<name>A0A8J4CG60_9CHLO</name>
<protein>
    <recommendedName>
        <fullName evidence="6">Sulfotransferase</fullName>
    </recommendedName>
</protein>
<dbReference type="OrthoDB" id="530160at2759"/>
<dbReference type="Proteomes" id="UP000747110">
    <property type="component" value="Unassembled WGS sequence"/>
</dbReference>
<dbReference type="GO" id="GO:0008146">
    <property type="term" value="F:sulfotransferase activity"/>
    <property type="evidence" value="ECO:0007669"/>
    <property type="project" value="InterPro"/>
</dbReference>